<dbReference type="Proteomes" id="UP000237056">
    <property type="component" value="Unassembled WGS sequence"/>
</dbReference>
<evidence type="ECO:0000259" key="2">
    <source>
        <dbReference type="Pfam" id="PF12508"/>
    </source>
</evidence>
<evidence type="ECO:0000313" key="3">
    <source>
        <dbReference type="EMBL" id="POS00902.1"/>
    </source>
</evidence>
<dbReference type="AlphaFoldDB" id="A0A2S4N581"/>
<evidence type="ECO:0000256" key="1">
    <source>
        <dbReference type="SAM" id="MobiDB-lite"/>
    </source>
</evidence>
<protein>
    <submittedName>
        <fullName evidence="3">Uncharacterized protein DUF3714</fullName>
    </submittedName>
</protein>
<gene>
    <name evidence="3" type="ORF">Q361_1175</name>
</gene>
<dbReference type="EMBL" id="PQNY01000017">
    <property type="protein sequence ID" value="POS00902.1"/>
    <property type="molecule type" value="Genomic_DNA"/>
</dbReference>
<dbReference type="InterPro" id="IPR055407">
    <property type="entry name" value="TraM_C"/>
</dbReference>
<keyword evidence="4" id="KW-1185">Reference proteome</keyword>
<evidence type="ECO:0000313" key="4">
    <source>
        <dbReference type="Proteomes" id="UP000237056"/>
    </source>
</evidence>
<accession>A0A2S4N581</accession>
<name>A0A2S4N581_9FLAO</name>
<proteinExistence type="predicted"/>
<organism evidence="3 4">
    <name type="scientific">Flavobacterium croceum DSM 17960</name>
    <dbReference type="NCBI Taxonomy" id="1121886"/>
    <lineage>
        <taxon>Bacteria</taxon>
        <taxon>Pseudomonadati</taxon>
        <taxon>Bacteroidota</taxon>
        <taxon>Flavobacteriia</taxon>
        <taxon>Flavobacteriales</taxon>
        <taxon>Flavobacteriaceae</taxon>
        <taxon>Flavobacterium</taxon>
    </lineage>
</organism>
<comment type="caution">
    <text evidence="3">The sequence shown here is derived from an EMBL/GenBank/DDBJ whole genome shotgun (WGS) entry which is preliminary data.</text>
</comment>
<dbReference type="Pfam" id="PF12508">
    <property type="entry name" value="Transposon_TraM"/>
    <property type="match status" value="1"/>
</dbReference>
<dbReference type="RefSeq" id="WP_103726859.1">
    <property type="nucleotide sequence ID" value="NZ_PQNY01000017.1"/>
</dbReference>
<feature type="region of interest" description="Disordered" evidence="1">
    <location>
        <begin position="124"/>
        <end position="147"/>
    </location>
</feature>
<reference evidence="3 4" key="1">
    <citation type="submission" date="2018-01" db="EMBL/GenBank/DDBJ databases">
        <title>Genomic Encyclopedia of Type Strains, Phase I: the one thousand microbial genomes (KMG-I) project.</title>
        <authorList>
            <person name="Goeker M."/>
        </authorList>
    </citation>
    <scope>NUCLEOTIDE SEQUENCE [LARGE SCALE GENOMIC DNA]</scope>
    <source>
        <strain evidence="3 4">DSM 17960</strain>
    </source>
</reference>
<feature type="domain" description="Conjugative transposon TraM C-terminal" evidence="2">
    <location>
        <begin position="188"/>
        <end position="319"/>
    </location>
</feature>
<feature type="compositionally biased region" description="Low complexity" evidence="1">
    <location>
        <begin position="90"/>
        <end position="105"/>
    </location>
</feature>
<dbReference type="OrthoDB" id="1409065at2"/>
<sequence>MKSINEFLQKNKKLMFIAPIAIVALVFVANAMTPEATKVENKQLLDTSLPSSDSTALSNDKLSTYQELENYKRSQETDQNYNTDLSIEDVSVSSTTSSPTKPNSVYQTSTTNDKLDIMLKKLEKEQASRRRISSKPRETNSSTARDEYVSAEPKIQYVEQSNNIPVKNNNLNSFFKKNKTEVQFDDKILAVIKGDQNVKYGDRITMMLSKDCTINNKTYKANTYLYGFASFRDNRLIIDVSNINNDRMKIVVFDAQDGGEGVYVKNSVVEDANKGVQDEISDDINVSRIPGGNTIKKMFKKKTTEKKVLLLNNYRLILKIY</sequence>
<feature type="region of interest" description="Disordered" evidence="1">
    <location>
        <begin position="90"/>
        <end position="110"/>
    </location>
</feature>